<organism evidence="4 5">
    <name type="scientific">Biomphalaria glabrata</name>
    <name type="common">Bloodfluke planorb</name>
    <name type="synonym">Freshwater snail</name>
    <dbReference type="NCBI Taxonomy" id="6526"/>
    <lineage>
        <taxon>Eukaryota</taxon>
        <taxon>Metazoa</taxon>
        <taxon>Spiralia</taxon>
        <taxon>Lophotrochozoa</taxon>
        <taxon>Mollusca</taxon>
        <taxon>Gastropoda</taxon>
        <taxon>Heterobranchia</taxon>
        <taxon>Euthyneura</taxon>
        <taxon>Panpulmonata</taxon>
        <taxon>Hygrophila</taxon>
        <taxon>Lymnaeoidea</taxon>
        <taxon>Planorbidae</taxon>
        <taxon>Biomphalaria</taxon>
    </lineage>
</organism>
<dbReference type="CDD" id="cd00037">
    <property type="entry name" value="CLECT"/>
    <property type="match status" value="1"/>
</dbReference>
<dbReference type="Pfam" id="PF00059">
    <property type="entry name" value="Lectin_C"/>
    <property type="match status" value="1"/>
</dbReference>
<dbReference type="SUPFAM" id="SSF56436">
    <property type="entry name" value="C-type lectin-like"/>
    <property type="match status" value="1"/>
</dbReference>
<dbReference type="Gene3D" id="3.10.100.10">
    <property type="entry name" value="Mannose-Binding Protein A, subunit A"/>
    <property type="match status" value="1"/>
</dbReference>
<keyword evidence="1" id="KW-0175">Coiled coil</keyword>
<sequence length="423" mass="48150">MAAHLCTIISLLSAVVVPMLKAELTVNATPTTFTVGLIKNVKIECSFSRDQSTNLVFVTSLNLAHSKTTDNPEFQDLISITSFDSQVYENVNISRTQVYGVIDNKGKSFLGLVWDFPTVDRAGVYKCEATGLNKMGKHVSLSNSTNITALNPENSQVLELVHALFNKVEHLEEEIKVTKSKYDDLENKIYQNSNYTTNIQSQLNKTNVKNYNLENQNNQLSKLVENYKSRLDKQDHEIDELKETNISLTINMDQLQMRMSDVNRPLGELLRFKDTIDSTFNSLENAFLTPTHPYNGKRYWLTKNYGSVTPILALLFCQLRGGYLAEIDSPEEYAFVRENLLKRSQVDFVYISGSDEEQEGHWKHLNSKTELTYLNWGDNENLGGRQGNCLAYFKGHNWLLADVSCPILTEFNKEFGYMCELPL</sequence>
<keyword evidence="2" id="KW-0732">Signal</keyword>
<dbReference type="Gene3D" id="1.20.5.170">
    <property type="match status" value="1"/>
</dbReference>
<feature type="domain" description="C-type lectin" evidence="3">
    <location>
        <begin position="294"/>
        <end position="398"/>
    </location>
</feature>
<evidence type="ECO:0000313" key="5">
    <source>
        <dbReference type="Proteomes" id="UP000076420"/>
    </source>
</evidence>
<dbReference type="EnsemblMetazoa" id="BGLB027187-RA">
    <property type="protein sequence ID" value="BGLB027187-PA"/>
    <property type="gene ID" value="BGLB027187"/>
</dbReference>
<feature type="signal peptide" evidence="2">
    <location>
        <begin position="1"/>
        <end position="22"/>
    </location>
</feature>
<evidence type="ECO:0000259" key="3">
    <source>
        <dbReference type="PROSITE" id="PS50041"/>
    </source>
</evidence>
<dbReference type="SMART" id="SM00034">
    <property type="entry name" value="CLECT"/>
    <property type="match status" value="1"/>
</dbReference>
<dbReference type="VEuPathDB" id="VectorBase:BGLAX_046157"/>
<evidence type="ECO:0000256" key="2">
    <source>
        <dbReference type="SAM" id="SignalP"/>
    </source>
</evidence>
<dbReference type="Proteomes" id="UP000076420">
    <property type="component" value="Unassembled WGS sequence"/>
</dbReference>
<dbReference type="InterPro" id="IPR016187">
    <property type="entry name" value="CTDL_fold"/>
</dbReference>
<dbReference type="KEGG" id="bgt:106068829"/>
<feature type="chain" id="PRO_5012971390" description="C-type lectin domain-containing protein" evidence="2">
    <location>
        <begin position="23"/>
        <end position="423"/>
    </location>
</feature>
<dbReference type="VEuPathDB" id="VectorBase:BGLB027187"/>
<dbReference type="PROSITE" id="PS50041">
    <property type="entry name" value="C_TYPE_LECTIN_2"/>
    <property type="match status" value="1"/>
</dbReference>
<name>A0A2C9L541_BIOGL</name>
<accession>A0A2C9L541</accession>
<evidence type="ECO:0000313" key="4">
    <source>
        <dbReference type="EnsemblMetazoa" id="BGLB027187-PA"/>
    </source>
</evidence>
<proteinExistence type="predicted"/>
<evidence type="ECO:0000256" key="1">
    <source>
        <dbReference type="SAM" id="Coils"/>
    </source>
</evidence>
<dbReference type="InterPro" id="IPR016186">
    <property type="entry name" value="C-type_lectin-like/link_sf"/>
</dbReference>
<feature type="coiled-coil region" evidence="1">
    <location>
        <begin position="161"/>
        <end position="258"/>
    </location>
</feature>
<protein>
    <recommendedName>
        <fullName evidence="3">C-type lectin domain-containing protein</fullName>
    </recommendedName>
</protein>
<reference evidence="4" key="1">
    <citation type="submission" date="2020-05" db="UniProtKB">
        <authorList>
            <consortium name="EnsemblMetazoa"/>
        </authorList>
    </citation>
    <scope>IDENTIFICATION</scope>
    <source>
        <strain evidence="4">BB02</strain>
    </source>
</reference>
<gene>
    <name evidence="4" type="primary">106068829</name>
</gene>
<dbReference type="AlphaFoldDB" id="A0A2C9L541"/>
<dbReference type="SUPFAM" id="SSF57997">
    <property type="entry name" value="Tropomyosin"/>
    <property type="match status" value="1"/>
</dbReference>
<dbReference type="InterPro" id="IPR001304">
    <property type="entry name" value="C-type_lectin-like"/>
</dbReference>